<dbReference type="AlphaFoldDB" id="A0A1U9NRD8"/>
<feature type="transmembrane region" description="Helical" evidence="1">
    <location>
        <begin position="40"/>
        <end position="58"/>
    </location>
</feature>
<evidence type="ECO:0000313" key="2">
    <source>
        <dbReference type="EMBL" id="AQT70096.1"/>
    </source>
</evidence>
<evidence type="ECO:0000256" key="1">
    <source>
        <dbReference type="SAM" id="Phobius"/>
    </source>
</evidence>
<keyword evidence="1" id="KW-0472">Membrane</keyword>
<evidence type="ECO:0000313" key="3">
    <source>
        <dbReference type="Proteomes" id="UP000189674"/>
    </source>
</evidence>
<dbReference type="Proteomes" id="UP000189674">
    <property type="component" value="Chromosome"/>
</dbReference>
<keyword evidence="1" id="KW-1133">Transmembrane helix</keyword>
<gene>
    <name evidence="2" type="ORF">STSP2_03298</name>
</gene>
<protein>
    <submittedName>
        <fullName evidence="2">Uncharacterized protein</fullName>
    </submittedName>
</protein>
<dbReference type="KEGG" id="alus:STSP2_03298"/>
<proteinExistence type="predicted"/>
<organism evidence="2 3">
    <name type="scientific">Anaerohalosphaera lusitana</name>
    <dbReference type="NCBI Taxonomy" id="1936003"/>
    <lineage>
        <taxon>Bacteria</taxon>
        <taxon>Pseudomonadati</taxon>
        <taxon>Planctomycetota</taxon>
        <taxon>Phycisphaerae</taxon>
        <taxon>Sedimentisphaerales</taxon>
        <taxon>Anaerohalosphaeraceae</taxon>
        <taxon>Anaerohalosphaera</taxon>
    </lineage>
</organism>
<reference evidence="3" key="1">
    <citation type="submission" date="2017-02" db="EMBL/GenBank/DDBJ databases">
        <title>Comparative genomics and description of representatives of a novel lineage of planctomycetes thriving in anoxic sediments.</title>
        <authorList>
            <person name="Spring S."/>
            <person name="Bunk B."/>
            <person name="Sproer C."/>
        </authorList>
    </citation>
    <scope>NUCLEOTIDE SEQUENCE [LARGE SCALE GENOMIC DNA]</scope>
    <source>
        <strain evidence="3">ST-NAGAB-D1</strain>
    </source>
</reference>
<name>A0A1U9NRD8_9BACT</name>
<dbReference type="EMBL" id="CP019791">
    <property type="protein sequence ID" value="AQT70096.1"/>
    <property type="molecule type" value="Genomic_DNA"/>
</dbReference>
<keyword evidence="3" id="KW-1185">Reference proteome</keyword>
<sequence length="111" mass="12384">MLIELFGSMICRLIIDSIQGGVIGDLQLAWSWLDSLVELMSYRITLVASFLVVILGSIRKNRGISCSLPSVPCLPSLSLEHRSFRSRVEFTRLNQIYSTADSVCCKVIANF</sequence>
<keyword evidence="1" id="KW-0812">Transmembrane</keyword>
<accession>A0A1U9NRD8</accession>